<dbReference type="PROSITE" id="PS00867">
    <property type="entry name" value="CPSASE_2"/>
    <property type="match status" value="1"/>
</dbReference>
<dbReference type="InterPro" id="IPR005481">
    <property type="entry name" value="BC-like_N"/>
</dbReference>
<sequence>MTSTSYDSPPYLTAEYCLGAANGYLDGERIVRLAKQHGIQALHPGYGFLSENSTFARRCEEEGIVFVGPPAQAMADMGDKARSKEIMTKAGVPCVPGYHGSEQGEVELLNHAKNIQFPVLLKSVKGGGGKGMRIVMEEGEFIQQLKSARAEARASFGEGGEVMLVEKYIVRPRHVEVQVFADKHGNCVALGERDCSVQRRHQKILEESPAPNLDDVTRLDLWEKARTAALAVGYVGAGTVEFILDKDSGEFYFMEMNTRLQVEHPVSEMVTGTDLVEWQFRVAAGEKLPLTQKEIMERIQERGAAIEARIYAENPEKGFLPDSGKLVHLTTPKTDEDIRIDAGFVEGDTVTEAYDGMIAKLIVRGDDRETAIRKMELALRNYEVVGLSTNIEFLKRLCNSPAFIEGDVETGFIEKWKTELFDPVTINPEVYVQTALGILAMTPAAVETPHGGSLGFGHNSVERTFFFKSSDILNEKEGEVVEVTISQKENRLFDATITRKGEEPQRITDIAFSSTSGIGKATLSTLFPHSRIDTTVVQDANNDNKITVFQHGRKTELSLVSPTWYEKALGLKETTASVAAPMPCKILKNEVKEGDQVVKGAPLVVIESMKMETVIRSPQDGIIKRLAHKEGDKCKAGTVLVVFEEDATAAE</sequence>
<dbReference type="GO" id="GO:0046872">
    <property type="term" value="F:metal ion binding"/>
    <property type="evidence" value="ECO:0007669"/>
    <property type="project" value="InterPro"/>
</dbReference>
<evidence type="ECO:0000313" key="11">
    <source>
        <dbReference type="Proteomes" id="UP001148614"/>
    </source>
</evidence>
<evidence type="ECO:0000256" key="5">
    <source>
        <dbReference type="ARBA" id="ARBA00023267"/>
    </source>
</evidence>
<dbReference type="Gene3D" id="2.40.50.100">
    <property type="match status" value="1"/>
</dbReference>
<keyword evidence="3 6" id="KW-0547">Nucleotide-binding</keyword>
<dbReference type="Pfam" id="PF00364">
    <property type="entry name" value="Biotin_lipoyl"/>
    <property type="match status" value="1"/>
</dbReference>
<evidence type="ECO:0000259" key="7">
    <source>
        <dbReference type="PROSITE" id="PS50968"/>
    </source>
</evidence>
<accession>A0A9W8NJZ0</accession>
<dbReference type="Pfam" id="PF00289">
    <property type="entry name" value="Biotin_carb_N"/>
    <property type="match status" value="1"/>
</dbReference>
<dbReference type="InterPro" id="IPR011053">
    <property type="entry name" value="Single_hybrid_motif"/>
</dbReference>
<name>A0A9W8NJZ0_9PEZI</name>
<evidence type="ECO:0000259" key="9">
    <source>
        <dbReference type="PROSITE" id="PS50979"/>
    </source>
</evidence>
<feature type="domain" description="Lipoyl-binding" evidence="7">
    <location>
        <begin position="569"/>
        <end position="644"/>
    </location>
</feature>
<evidence type="ECO:0000256" key="4">
    <source>
        <dbReference type="ARBA" id="ARBA00022840"/>
    </source>
</evidence>
<dbReference type="SUPFAM" id="SSF56059">
    <property type="entry name" value="Glutathione synthetase ATP-binding domain-like"/>
    <property type="match status" value="1"/>
</dbReference>
<dbReference type="SMART" id="SM00878">
    <property type="entry name" value="Biotin_carb_C"/>
    <property type="match status" value="1"/>
</dbReference>
<dbReference type="FunFam" id="3.30.470.20:FF:000028">
    <property type="entry name" value="Methylcrotonoyl-CoA carboxylase subunit alpha, mitochondrial"/>
    <property type="match status" value="1"/>
</dbReference>
<reference evidence="10" key="1">
    <citation type="submission" date="2022-07" db="EMBL/GenBank/DDBJ databases">
        <title>Genome Sequence of Xylaria arbuscula.</title>
        <authorList>
            <person name="Buettner E."/>
        </authorList>
    </citation>
    <scope>NUCLEOTIDE SEQUENCE</scope>
    <source>
        <strain evidence="10">VT107</strain>
    </source>
</reference>
<dbReference type="PANTHER" id="PTHR18866:SF33">
    <property type="entry name" value="METHYLCROTONOYL-COA CARBOXYLASE SUBUNIT ALPHA, MITOCHONDRIAL-RELATED"/>
    <property type="match status" value="1"/>
</dbReference>
<dbReference type="GO" id="GO:0005524">
    <property type="term" value="F:ATP binding"/>
    <property type="evidence" value="ECO:0007669"/>
    <property type="project" value="UniProtKB-UniRule"/>
</dbReference>
<dbReference type="PROSITE" id="PS50975">
    <property type="entry name" value="ATP_GRASP"/>
    <property type="match status" value="1"/>
</dbReference>
<dbReference type="Pfam" id="PF02786">
    <property type="entry name" value="CPSase_L_D2"/>
    <property type="match status" value="1"/>
</dbReference>
<dbReference type="InterPro" id="IPR011764">
    <property type="entry name" value="Biotin_carboxylation_dom"/>
</dbReference>
<comment type="caution">
    <text evidence="10">The sequence shown here is derived from an EMBL/GenBank/DDBJ whole genome shotgun (WGS) entry which is preliminary data.</text>
</comment>
<keyword evidence="11" id="KW-1185">Reference proteome</keyword>
<dbReference type="InterPro" id="IPR011054">
    <property type="entry name" value="Rudment_hybrid_motif"/>
</dbReference>
<dbReference type="PROSITE" id="PS50979">
    <property type="entry name" value="BC"/>
    <property type="match status" value="1"/>
</dbReference>
<comment type="cofactor">
    <cofactor evidence="1">
        <name>biotin</name>
        <dbReference type="ChEBI" id="CHEBI:57586"/>
    </cofactor>
</comment>
<evidence type="ECO:0000256" key="2">
    <source>
        <dbReference type="ARBA" id="ARBA00022598"/>
    </source>
</evidence>
<dbReference type="InterPro" id="IPR000089">
    <property type="entry name" value="Biotin_lipoyl"/>
</dbReference>
<dbReference type="InterPro" id="IPR005479">
    <property type="entry name" value="CPAse_ATP-bd"/>
</dbReference>
<dbReference type="InterPro" id="IPR005482">
    <property type="entry name" value="Biotin_COase_C"/>
</dbReference>
<protein>
    <submittedName>
        <fullName evidence="10">Uncharacterized protein</fullName>
    </submittedName>
</protein>
<dbReference type="FunFam" id="2.40.50.100:FF:000003">
    <property type="entry name" value="Acetyl-CoA carboxylase biotin carboxyl carrier protein"/>
    <property type="match status" value="1"/>
</dbReference>
<evidence type="ECO:0000313" key="10">
    <source>
        <dbReference type="EMBL" id="KAJ3577738.1"/>
    </source>
</evidence>
<dbReference type="Gene3D" id="3.30.470.20">
    <property type="entry name" value="ATP-grasp fold, B domain"/>
    <property type="match status" value="1"/>
</dbReference>
<dbReference type="InterPro" id="IPR050856">
    <property type="entry name" value="Biotin_carboxylase_complex"/>
</dbReference>
<dbReference type="PANTHER" id="PTHR18866">
    <property type="entry name" value="CARBOXYLASE:PYRUVATE/ACETYL-COA/PROPIONYL-COA CARBOXYLASE"/>
    <property type="match status" value="1"/>
</dbReference>
<keyword evidence="2" id="KW-0436">Ligase</keyword>
<dbReference type="PROSITE" id="PS50968">
    <property type="entry name" value="BIOTINYL_LIPOYL"/>
    <property type="match status" value="1"/>
</dbReference>
<evidence type="ECO:0000256" key="3">
    <source>
        <dbReference type="ARBA" id="ARBA00022741"/>
    </source>
</evidence>
<evidence type="ECO:0000256" key="1">
    <source>
        <dbReference type="ARBA" id="ARBA00001953"/>
    </source>
</evidence>
<dbReference type="SUPFAM" id="SSF51246">
    <property type="entry name" value="Rudiment single hybrid motif"/>
    <property type="match status" value="1"/>
</dbReference>
<dbReference type="InterPro" id="IPR011761">
    <property type="entry name" value="ATP-grasp"/>
</dbReference>
<dbReference type="GO" id="GO:0004485">
    <property type="term" value="F:methylcrotonoyl-CoA carboxylase activity"/>
    <property type="evidence" value="ECO:0007669"/>
    <property type="project" value="TreeGrafter"/>
</dbReference>
<dbReference type="VEuPathDB" id="FungiDB:F4678DRAFT_191659"/>
<feature type="domain" description="Biotin carboxylation" evidence="9">
    <location>
        <begin position="1"/>
        <end position="418"/>
    </location>
</feature>
<dbReference type="Proteomes" id="UP001148614">
    <property type="component" value="Unassembled WGS sequence"/>
</dbReference>
<keyword evidence="5" id="KW-0092">Biotin</keyword>
<dbReference type="CDD" id="cd06850">
    <property type="entry name" value="biotinyl_domain"/>
    <property type="match status" value="1"/>
</dbReference>
<keyword evidence="4 6" id="KW-0067">ATP-binding</keyword>
<dbReference type="AlphaFoldDB" id="A0A9W8NJZ0"/>
<proteinExistence type="predicted"/>
<evidence type="ECO:0000259" key="8">
    <source>
        <dbReference type="PROSITE" id="PS50975"/>
    </source>
</evidence>
<feature type="domain" description="ATP-grasp" evidence="8">
    <location>
        <begin position="84"/>
        <end position="284"/>
    </location>
</feature>
<dbReference type="SUPFAM" id="SSF51230">
    <property type="entry name" value="Single hybrid motif"/>
    <property type="match status" value="1"/>
</dbReference>
<evidence type="ECO:0000256" key="6">
    <source>
        <dbReference type="PROSITE-ProRule" id="PRU00409"/>
    </source>
</evidence>
<dbReference type="EMBL" id="JANPWZ010000316">
    <property type="protein sequence ID" value="KAJ3577738.1"/>
    <property type="molecule type" value="Genomic_DNA"/>
</dbReference>
<organism evidence="10 11">
    <name type="scientific">Xylaria arbuscula</name>
    <dbReference type="NCBI Taxonomy" id="114810"/>
    <lineage>
        <taxon>Eukaryota</taxon>
        <taxon>Fungi</taxon>
        <taxon>Dikarya</taxon>
        <taxon>Ascomycota</taxon>
        <taxon>Pezizomycotina</taxon>
        <taxon>Sordariomycetes</taxon>
        <taxon>Xylariomycetidae</taxon>
        <taxon>Xylariales</taxon>
        <taxon>Xylariaceae</taxon>
        <taxon>Xylaria</taxon>
    </lineage>
</organism>
<dbReference type="Pfam" id="PF02785">
    <property type="entry name" value="Biotin_carb_C"/>
    <property type="match status" value="1"/>
</dbReference>
<gene>
    <name evidence="10" type="ORF">NPX13_g2822</name>
</gene>
<dbReference type="GO" id="GO:0005739">
    <property type="term" value="C:mitochondrion"/>
    <property type="evidence" value="ECO:0007669"/>
    <property type="project" value="TreeGrafter"/>
</dbReference>